<sequence>MTGFDLAQYLSEGKKFIDDSFQEYMPRKNSYPESIHSAMDYSMTAGGKRLRPILVIAAAEAIGGNRQTVLPFAVAAELIHTYTLIHDDLPALDDDDFRRGKPTSHKVYGEAIAILAGDALLTQAFILMTNTALLDGISVKDAMQATHDMAQAIGTAGMIGGQVVDIESEGKPVSPEDLEYIHIYKTGHLIRACVRGGAKLSGATDAQFSALSRYGAHIGLAFQIIDDILDITADQEKLGKDVGSDIDKEKATYPALYGIDESKKKAEELIEESIACLEPFDDRADPLREIARFFVQRTF</sequence>
<evidence type="ECO:0000313" key="7">
    <source>
        <dbReference type="EMBL" id="VAX33317.1"/>
    </source>
</evidence>
<dbReference type="SUPFAM" id="SSF48576">
    <property type="entry name" value="Terpenoid synthases"/>
    <property type="match status" value="1"/>
</dbReference>
<evidence type="ECO:0000256" key="4">
    <source>
        <dbReference type="ARBA" id="ARBA00022723"/>
    </source>
</evidence>
<keyword evidence="3 7" id="KW-0808">Transferase</keyword>
<dbReference type="PANTHER" id="PTHR43281">
    <property type="entry name" value="FARNESYL DIPHOSPHATE SYNTHASE"/>
    <property type="match status" value="1"/>
</dbReference>
<dbReference type="GO" id="GO:0004337">
    <property type="term" value="F:(2E,6E)-farnesyl diphosphate synthase activity"/>
    <property type="evidence" value="ECO:0007669"/>
    <property type="project" value="UniProtKB-EC"/>
</dbReference>
<dbReference type="Pfam" id="PF00348">
    <property type="entry name" value="polyprenyl_synt"/>
    <property type="match status" value="1"/>
</dbReference>
<accession>A0A3B1DWT7</accession>
<reference evidence="7" key="1">
    <citation type="submission" date="2018-06" db="EMBL/GenBank/DDBJ databases">
        <authorList>
            <person name="Zhirakovskaya E."/>
        </authorList>
    </citation>
    <scope>NUCLEOTIDE SEQUENCE</scope>
</reference>
<dbReference type="PROSITE" id="PS00723">
    <property type="entry name" value="POLYPRENYL_SYNTHASE_1"/>
    <property type="match status" value="1"/>
</dbReference>
<keyword evidence="6" id="KW-0414">Isoprene biosynthesis</keyword>
<dbReference type="FunFam" id="1.10.600.10:FF:000001">
    <property type="entry name" value="Geranylgeranyl diphosphate synthase"/>
    <property type="match status" value="1"/>
</dbReference>
<dbReference type="SFLD" id="SFLDG01017">
    <property type="entry name" value="Polyprenyl_Transferase_Like"/>
    <property type="match status" value="1"/>
</dbReference>
<evidence type="ECO:0000256" key="2">
    <source>
        <dbReference type="ARBA" id="ARBA00006706"/>
    </source>
</evidence>
<comment type="similarity">
    <text evidence="2">Belongs to the FPP/GGPP synthase family.</text>
</comment>
<gene>
    <name evidence="7" type="ORF">MNBD_NITROSPINAE05-730</name>
</gene>
<dbReference type="AlphaFoldDB" id="A0A3B1DWT7"/>
<evidence type="ECO:0000256" key="5">
    <source>
        <dbReference type="ARBA" id="ARBA00022842"/>
    </source>
</evidence>
<protein>
    <submittedName>
        <fullName evidence="7">(2E,6E)-farnesyl diphosphate synthase</fullName>
        <ecNumber evidence="7">2.5.1.10</ecNumber>
    </submittedName>
</protein>
<dbReference type="SFLD" id="SFLDS00005">
    <property type="entry name" value="Isoprenoid_Synthase_Type_I"/>
    <property type="match status" value="1"/>
</dbReference>
<dbReference type="GO" id="GO:0046872">
    <property type="term" value="F:metal ion binding"/>
    <property type="evidence" value="ECO:0007669"/>
    <property type="project" value="UniProtKB-KW"/>
</dbReference>
<dbReference type="GO" id="GO:0005737">
    <property type="term" value="C:cytoplasm"/>
    <property type="evidence" value="ECO:0007669"/>
    <property type="project" value="UniProtKB-ARBA"/>
</dbReference>
<dbReference type="EMBL" id="UOGG01000243">
    <property type="protein sequence ID" value="VAX33317.1"/>
    <property type="molecule type" value="Genomic_DNA"/>
</dbReference>
<evidence type="ECO:0000256" key="6">
    <source>
        <dbReference type="ARBA" id="ARBA00023229"/>
    </source>
</evidence>
<keyword evidence="5" id="KW-0460">Magnesium</keyword>
<dbReference type="PANTHER" id="PTHR43281:SF1">
    <property type="entry name" value="FARNESYL DIPHOSPHATE SYNTHASE"/>
    <property type="match status" value="1"/>
</dbReference>
<evidence type="ECO:0000256" key="3">
    <source>
        <dbReference type="ARBA" id="ARBA00022679"/>
    </source>
</evidence>
<dbReference type="PROSITE" id="PS00444">
    <property type="entry name" value="POLYPRENYL_SYNTHASE_2"/>
    <property type="match status" value="1"/>
</dbReference>
<dbReference type="CDD" id="cd00685">
    <property type="entry name" value="Trans_IPPS_HT"/>
    <property type="match status" value="1"/>
</dbReference>
<dbReference type="InterPro" id="IPR000092">
    <property type="entry name" value="Polyprenyl_synt"/>
</dbReference>
<proteinExistence type="inferred from homology"/>
<organism evidence="7">
    <name type="scientific">hydrothermal vent metagenome</name>
    <dbReference type="NCBI Taxonomy" id="652676"/>
    <lineage>
        <taxon>unclassified sequences</taxon>
        <taxon>metagenomes</taxon>
        <taxon>ecological metagenomes</taxon>
    </lineage>
</organism>
<evidence type="ECO:0000256" key="1">
    <source>
        <dbReference type="ARBA" id="ARBA00001946"/>
    </source>
</evidence>
<dbReference type="InterPro" id="IPR033749">
    <property type="entry name" value="Polyprenyl_synt_CS"/>
</dbReference>
<comment type="cofactor">
    <cofactor evidence="1">
        <name>Mg(2+)</name>
        <dbReference type="ChEBI" id="CHEBI:18420"/>
    </cofactor>
</comment>
<dbReference type="EC" id="2.5.1.10" evidence="7"/>
<name>A0A3B1DWT7_9ZZZZ</name>
<dbReference type="InterPro" id="IPR053378">
    <property type="entry name" value="Prenyl_diphosphate_synthase"/>
</dbReference>
<dbReference type="NCBIfam" id="NF045485">
    <property type="entry name" value="FPPsyn"/>
    <property type="match status" value="1"/>
</dbReference>
<dbReference type="GO" id="GO:0008299">
    <property type="term" value="P:isoprenoid biosynthetic process"/>
    <property type="evidence" value="ECO:0007669"/>
    <property type="project" value="UniProtKB-KW"/>
</dbReference>
<dbReference type="InterPro" id="IPR008949">
    <property type="entry name" value="Isoprenoid_synthase_dom_sf"/>
</dbReference>
<keyword evidence="4" id="KW-0479">Metal-binding</keyword>
<dbReference type="Gene3D" id="1.10.600.10">
    <property type="entry name" value="Farnesyl Diphosphate Synthase"/>
    <property type="match status" value="1"/>
</dbReference>